<dbReference type="EMBL" id="DS113747">
    <property type="protein sequence ID" value="EAX96707.1"/>
    <property type="molecule type" value="Genomic_DNA"/>
</dbReference>
<reference evidence="2" key="1">
    <citation type="submission" date="2006-10" db="EMBL/GenBank/DDBJ databases">
        <authorList>
            <person name="Amadeo P."/>
            <person name="Zhao Q."/>
            <person name="Wortman J."/>
            <person name="Fraser-Liggett C."/>
            <person name="Carlton J."/>
        </authorList>
    </citation>
    <scope>NUCLEOTIDE SEQUENCE</scope>
    <source>
        <strain evidence="2">G3</strain>
    </source>
</reference>
<feature type="region of interest" description="Disordered" evidence="1">
    <location>
        <begin position="93"/>
        <end position="117"/>
    </location>
</feature>
<feature type="compositionally biased region" description="Polar residues" evidence="1">
    <location>
        <begin position="132"/>
        <end position="152"/>
    </location>
</feature>
<feature type="region of interest" description="Disordered" evidence="1">
    <location>
        <begin position="132"/>
        <end position="194"/>
    </location>
</feature>
<protein>
    <submittedName>
        <fullName evidence="2">Uncharacterized protein</fullName>
    </submittedName>
</protein>
<reference evidence="2" key="2">
    <citation type="journal article" date="2007" name="Science">
        <title>Draft genome sequence of the sexually transmitted pathogen Trichomonas vaginalis.</title>
        <authorList>
            <person name="Carlton J.M."/>
            <person name="Hirt R.P."/>
            <person name="Silva J.C."/>
            <person name="Delcher A.L."/>
            <person name="Schatz M."/>
            <person name="Zhao Q."/>
            <person name="Wortman J.R."/>
            <person name="Bidwell S.L."/>
            <person name="Alsmark U.C.M."/>
            <person name="Besteiro S."/>
            <person name="Sicheritz-Ponten T."/>
            <person name="Noel C.J."/>
            <person name="Dacks J.B."/>
            <person name="Foster P.G."/>
            <person name="Simillion C."/>
            <person name="Van de Peer Y."/>
            <person name="Miranda-Saavedra D."/>
            <person name="Barton G.J."/>
            <person name="Westrop G.D."/>
            <person name="Mueller S."/>
            <person name="Dessi D."/>
            <person name="Fiori P.L."/>
            <person name="Ren Q."/>
            <person name="Paulsen I."/>
            <person name="Zhang H."/>
            <person name="Bastida-Corcuera F.D."/>
            <person name="Simoes-Barbosa A."/>
            <person name="Brown M.T."/>
            <person name="Hayes R.D."/>
            <person name="Mukherjee M."/>
            <person name="Okumura C.Y."/>
            <person name="Schneider R."/>
            <person name="Smith A.J."/>
            <person name="Vanacova S."/>
            <person name="Villalvazo M."/>
            <person name="Haas B.J."/>
            <person name="Pertea M."/>
            <person name="Feldblyum T.V."/>
            <person name="Utterback T.R."/>
            <person name="Shu C.L."/>
            <person name="Osoegawa K."/>
            <person name="de Jong P.J."/>
            <person name="Hrdy I."/>
            <person name="Horvathova L."/>
            <person name="Zubacova Z."/>
            <person name="Dolezal P."/>
            <person name="Malik S.B."/>
            <person name="Logsdon J.M. Jr."/>
            <person name="Henze K."/>
            <person name="Gupta A."/>
            <person name="Wang C.C."/>
            <person name="Dunne R.L."/>
            <person name="Upcroft J.A."/>
            <person name="Upcroft P."/>
            <person name="White O."/>
            <person name="Salzberg S.L."/>
            <person name="Tang P."/>
            <person name="Chiu C.-H."/>
            <person name="Lee Y.-S."/>
            <person name="Embley T.M."/>
            <person name="Coombs G.H."/>
            <person name="Mottram J.C."/>
            <person name="Tachezy J."/>
            <person name="Fraser-Liggett C.M."/>
            <person name="Johnson P.J."/>
        </authorList>
    </citation>
    <scope>NUCLEOTIDE SEQUENCE [LARGE SCALE GENOMIC DNA]</scope>
    <source>
        <strain evidence="2">G3</strain>
    </source>
</reference>
<accession>A2FEH0</accession>
<sequence>MLTLQIHSQELYNELISRHNGIQSSYFVFINENTNEEFFRIDSYKIQPPPPITIQPLSNVDDNLDPNQLFNQLSDQIDSQIVAIEDTIEGLSMPVDTNYQDNDDSLDGVDSDDELPDFDQTVDEQTLQELNINKSLSETPQNFKKSQIQQSRSTDDFNSLEKPPKLNSLQKEAEKSQSAPVTAQNSPNSSPKREIKKTLLKEKFDFTAVKEILKYNFPAIPSQKDISDLKSNNHVPKYFAKTYSYVIEILEYLHNVMPLIKSIIEKLKVNIDDIEEAITIIQNRGEEKKYECSEQEKLKHVFICLITGIGFEKYVEIMSYNNIQVPCVKTLQKNAGRDCKIIGRLCPE</sequence>
<organism evidence="2 3">
    <name type="scientific">Trichomonas vaginalis (strain ATCC PRA-98 / G3)</name>
    <dbReference type="NCBI Taxonomy" id="412133"/>
    <lineage>
        <taxon>Eukaryota</taxon>
        <taxon>Metamonada</taxon>
        <taxon>Parabasalia</taxon>
        <taxon>Trichomonadida</taxon>
        <taxon>Trichomonadidae</taxon>
        <taxon>Trichomonas</taxon>
    </lineage>
</organism>
<dbReference type="AlphaFoldDB" id="A2FEH0"/>
<dbReference type="VEuPathDB" id="TrichDB:TVAGG3_0701010"/>
<proteinExistence type="predicted"/>
<dbReference type="InParanoid" id="A2FEH0"/>
<dbReference type="RefSeq" id="XP_001309637.1">
    <property type="nucleotide sequence ID" value="XM_001309636.1"/>
</dbReference>
<feature type="compositionally biased region" description="Acidic residues" evidence="1">
    <location>
        <begin position="101"/>
        <end position="117"/>
    </location>
</feature>
<evidence type="ECO:0000313" key="3">
    <source>
        <dbReference type="Proteomes" id="UP000001542"/>
    </source>
</evidence>
<name>A2FEH0_TRIV3</name>
<gene>
    <name evidence="2" type="ORF">TVAG_102120</name>
</gene>
<feature type="compositionally biased region" description="Polar residues" evidence="1">
    <location>
        <begin position="176"/>
        <end position="190"/>
    </location>
</feature>
<dbReference type="KEGG" id="tva:4754481"/>
<dbReference type="Proteomes" id="UP000001542">
    <property type="component" value="Unassembled WGS sequence"/>
</dbReference>
<evidence type="ECO:0000256" key="1">
    <source>
        <dbReference type="SAM" id="MobiDB-lite"/>
    </source>
</evidence>
<keyword evidence="3" id="KW-1185">Reference proteome</keyword>
<evidence type="ECO:0000313" key="2">
    <source>
        <dbReference type="EMBL" id="EAX96707.1"/>
    </source>
</evidence>
<dbReference type="VEuPathDB" id="TrichDB:TVAG_102120"/>